<sequence length="106" mass="11288">MSGRLPKHLAADKLVDPTTSDSTLTASASTDATFVDSLLCASLHRVLPPIAAMTGCRRGPTPKTRLLGPYDTPPPNAAIEGTFNALLIPPKLTLPQTHARYRLKSL</sequence>
<dbReference type="AlphaFoldDB" id="A0A8I2YX85"/>
<proteinExistence type="predicted"/>
<evidence type="ECO:0000313" key="2">
    <source>
        <dbReference type="Proteomes" id="UP000683000"/>
    </source>
</evidence>
<keyword evidence="2" id="KW-1185">Reference proteome</keyword>
<name>A0A8I2YX85_9AGAM</name>
<organism evidence="1 2">
    <name type="scientific">Boletus reticuloceps</name>
    <dbReference type="NCBI Taxonomy" id="495285"/>
    <lineage>
        <taxon>Eukaryota</taxon>
        <taxon>Fungi</taxon>
        <taxon>Dikarya</taxon>
        <taxon>Basidiomycota</taxon>
        <taxon>Agaricomycotina</taxon>
        <taxon>Agaricomycetes</taxon>
        <taxon>Agaricomycetidae</taxon>
        <taxon>Boletales</taxon>
        <taxon>Boletineae</taxon>
        <taxon>Boletaceae</taxon>
        <taxon>Boletoideae</taxon>
        <taxon>Boletus</taxon>
    </lineage>
</organism>
<dbReference type="EMBL" id="JAGFBS010000005">
    <property type="protein sequence ID" value="KAG6379332.1"/>
    <property type="molecule type" value="Genomic_DNA"/>
</dbReference>
<reference evidence="1" key="1">
    <citation type="submission" date="2021-03" db="EMBL/GenBank/DDBJ databases">
        <title>Evolutionary innovations through gain and loss of genes in the ectomycorrhizal Boletales.</title>
        <authorList>
            <person name="Wu G."/>
            <person name="Miyauchi S."/>
            <person name="Morin E."/>
            <person name="Yang Z.-L."/>
            <person name="Xu J."/>
            <person name="Martin F.M."/>
        </authorList>
    </citation>
    <scope>NUCLEOTIDE SEQUENCE</scope>
    <source>
        <strain evidence="1">BR01</strain>
    </source>
</reference>
<accession>A0A8I2YX85</accession>
<dbReference type="Proteomes" id="UP000683000">
    <property type="component" value="Unassembled WGS sequence"/>
</dbReference>
<protein>
    <submittedName>
        <fullName evidence="1">Uncharacterized protein</fullName>
    </submittedName>
</protein>
<dbReference type="OrthoDB" id="10058185at2759"/>
<comment type="caution">
    <text evidence="1">The sequence shown here is derived from an EMBL/GenBank/DDBJ whole genome shotgun (WGS) entry which is preliminary data.</text>
</comment>
<evidence type="ECO:0000313" key="1">
    <source>
        <dbReference type="EMBL" id="KAG6379332.1"/>
    </source>
</evidence>
<gene>
    <name evidence="1" type="ORF">JVT61DRAFT_11791</name>
</gene>